<dbReference type="SUPFAM" id="SSF46689">
    <property type="entry name" value="Homeodomain-like"/>
    <property type="match status" value="2"/>
</dbReference>
<dbReference type="PANTHER" id="PTHR46796">
    <property type="entry name" value="HTH-TYPE TRANSCRIPTIONAL ACTIVATOR RHAS-RELATED"/>
    <property type="match status" value="1"/>
</dbReference>
<dbReference type="GO" id="GO:0003700">
    <property type="term" value="F:DNA-binding transcription factor activity"/>
    <property type="evidence" value="ECO:0007669"/>
    <property type="project" value="InterPro"/>
</dbReference>
<organism evidence="5 6">
    <name type="scientific">Chitinilyticum piscinae</name>
    <dbReference type="NCBI Taxonomy" id="2866724"/>
    <lineage>
        <taxon>Bacteria</taxon>
        <taxon>Pseudomonadati</taxon>
        <taxon>Pseudomonadota</taxon>
        <taxon>Betaproteobacteria</taxon>
        <taxon>Neisseriales</taxon>
        <taxon>Chitinibacteraceae</taxon>
        <taxon>Chitinilyticum</taxon>
    </lineage>
</organism>
<feature type="domain" description="HTH araC/xylS-type" evidence="4">
    <location>
        <begin position="15"/>
        <end position="114"/>
    </location>
</feature>
<keyword evidence="2" id="KW-0238">DNA-binding</keyword>
<dbReference type="Proteomes" id="UP000604481">
    <property type="component" value="Unassembled WGS sequence"/>
</dbReference>
<dbReference type="Pfam" id="PF12833">
    <property type="entry name" value="HTH_18"/>
    <property type="match status" value="1"/>
</dbReference>
<evidence type="ECO:0000256" key="2">
    <source>
        <dbReference type="ARBA" id="ARBA00023125"/>
    </source>
</evidence>
<dbReference type="InterPro" id="IPR018060">
    <property type="entry name" value="HTH_AraC"/>
</dbReference>
<dbReference type="RefSeq" id="WP_194114675.1">
    <property type="nucleotide sequence ID" value="NZ_JADFUA010000001.1"/>
</dbReference>
<keyword evidence="6" id="KW-1185">Reference proteome</keyword>
<name>A0A8J7FL29_9NEIS</name>
<dbReference type="SMART" id="SM00342">
    <property type="entry name" value="HTH_ARAC"/>
    <property type="match status" value="1"/>
</dbReference>
<dbReference type="GO" id="GO:0043565">
    <property type="term" value="F:sequence-specific DNA binding"/>
    <property type="evidence" value="ECO:0007669"/>
    <property type="project" value="InterPro"/>
</dbReference>
<accession>A0A8J7FL29</accession>
<keyword evidence="1" id="KW-0805">Transcription regulation</keyword>
<dbReference type="EMBL" id="JADFUA010000001">
    <property type="protein sequence ID" value="MBE9608176.1"/>
    <property type="molecule type" value="Genomic_DNA"/>
</dbReference>
<sequence>MSTITPVPNCPPRLVRVLHYIDAHLDEPLDLTSLASRAHFSPFHFHRLFRQSVGISPGDYVQRRRLERAARQLREEPQRPVLEIALGNGYQSQGGFNRAFRRLFGMSTKQWRGAIAA</sequence>
<keyword evidence="3" id="KW-0804">Transcription</keyword>
<comment type="caution">
    <text evidence="5">The sequence shown here is derived from an EMBL/GenBank/DDBJ whole genome shotgun (WGS) entry which is preliminary data.</text>
</comment>
<dbReference type="InterPro" id="IPR009057">
    <property type="entry name" value="Homeodomain-like_sf"/>
</dbReference>
<evidence type="ECO:0000313" key="5">
    <source>
        <dbReference type="EMBL" id="MBE9608176.1"/>
    </source>
</evidence>
<evidence type="ECO:0000256" key="3">
    <source>
        <dbReference type="ARBA" id="ARBA00023163"/>
    </source>
</evidence>
<dbReference type="PROSITE" id="PS01124">
    <property type="entry name" value="HTH_ARAC_FAMILY_2"/>
    <property type="match status" value="1"/>
</dbReference>
<evidence type="ECO:0000256" key="1">
    <source>
        <dbReference type="ARBA" id="ARBA00023015"/>
    </source>
</evidence>
<protein>
    <submittedName>
        <fullName evidence="5">Helix-turn-helix transcriptional regulator</fullName>
    </submittedName>
</protein>
<gene>
    <name evidence="5" type="ORF">INR99_02330</name>
</gene>
<reference evidence="5 6" key="1">
    <citation type="submission" date="2020-10" db="EMBL/GenBank/DDBJ databases">
        <title>The genome sequence of Chitinilyticum litopenaei 4Y14.</title>
        <authorList>
            <person name="Liu Y."/>
        </authorList>
    </citation>
    <scope>NUCLEOTIDE SEQUENCE [LARGE SCALE GENOMIC DNA]</scope>
    <source>
        <strain evidence="5 6">4Y14</strain>
    </source>
</reference>
<dbReference type="Gene3D" id="1.10.10.60">
    <property type="entry name" value="Homeodomain-like"/>
    <property type="match status" value="2"/>
</dbReference>
<evidence type="ECO:0000313" key="6">
    <source>
        <dbReference type="Proteomes" id="UP000604481"/>
    </source>
</evidence>
<proteinExistence type="predicted"/>
<dbReference type="InterPro" id="IPR050204">
    <property type="entry name" value="AraC_XylS_family_regulators"/>
</dbReference>
<dbReference type="PANTHER" id="PTHR46796:SF6">
    <property type="entry name" value="ARAC SUBFAMILY"/>
    <property type="match status" value="1"/>
</dbReference>
<dbReference type="AlphaFoldDB" id="A0A8J7FL29"/>
<evidence type="ECO:0000259" key="4">
    <source>
        <dbReference type="PROSITE" id="PS01124"/>
    </source>
</evidence>